<dbReference type="OrthoDB" id="9811006at2"/>
<dbReference type="SMART" id="SM00867">
    <property type="entry name" value="YceI"/>
    <property type="match status" value="1"/>
</dbReference>
<dbReference type="InterPro" id="IPR036761">
    <property type="entry name" value="TTHA0802/YceI-like_sf"/>
</dbReference>
<organism evidence="2 3">
    <name type="scientific">Algibacter lectus</name>
    <dbReference type="NCBI Taxonomy" id="221126"/>
    <lineage>
        <taxon>Bacteria</taxon>
        <taxon>Pseudomonadati</taxon>
        <taxon>Bacteroidota</taxon>
        <taxon>Flavobacteriia</taxon>
        <taxon>Flavobacteriales</taxon>
        <taxon>Flavobacteriaceae</taxon>
        <taxon>Algibacter</taxon>
    </lineage>
</organism>
<comment type="caution">
    <text evidence="2">The sequence shown here is derived from an EMBL/GenBank/DDBJ whole genome shotgun (WGS) entry which is preliminary data.</text>
</comment>
<dbReference type="SUPFAM" id="SSF101874">
    <property type="entry name" value="YceI-like"/>
    <property type="match status" value="1"/>
</dbReference>
<dbReference type="PANTHER" id="PTHR34406">
    <property type="entry name" value="PROTEIN YCEI"/>
    <property type="match status" value="1"/>
</dbReference>
<sequence>MKKVTIILAVAIATTLFSFKAINAIWSLDSSHTKIGFTATHLLISDVDGYFKDVTATVTSSKPDFSDAVAEMTAKVNSIYTNSEQRDGHLQSADFFDAEKFPTITFKSTSFKKSSKKNHYKVKGNLTMRGITKSVTFDGIIRTAENPYNKKTVAGFKITGEINRKDFGIGTTTPAAIVSDTIEIVANAEFTKE</sequence>
<gene>
    <name evidence="2" type="ORF">JCM19300_2775</name>
</gene>
<feature type="domain" description="Lipid/polyisoprenoid-binding YceI-like" evidence="1">
    <location>
        <begin position="25"/>
        <end position="191"/>
    </location>
</feature>
<dbReference type="Proteomes" id="UP000029644">
    <property type="component" value="Unassembled WGS sequence"/>
</dbReference>
<accession>A0A090VK61</accession>
<evidence type="ECO:0000259" key="1">
    <source>
        <dbReference type="SMART" id="SM00867"/>
    </source>
</evidence>
<evidence type="ECO:0000313" key="2">
    <source>
        <dbReference type="EMBL" id="GAL63739.1"/>
    </source>
</evidence>
<dbReference type="AlphaFoldDB" id="A0A090VK61"/>
<dbReference type="InterPro" id="IPR007372">
    <property type="entry name" value="Lipid/polyisoprenoid-bd_YceI"/>
</dbReference>
<protein>
    <submittedName>
        <fullName evidence="2">YceI like family protein</fullName>
    </submittedName>
</protein>
<dbReference type="EMBL" id="BBNQ01000013">
    <property type="protein sequence ID" value="GAL63739.1"/>
    <property type="molecule type" value="Genomic_DNA"/>
</dbReference>
<dbReference type="PANTHER" id="PTHR34406:SF1">
    <property type="entry name" value="PROTEIN YCEI"/>
    <property type="match status" value="1"/>
</dbReference>
<dbReference type="Pfam" id="PF04264">
    <property type="entry name" value="YceI"/>
    <property type="match status" value="1"/>
</dbReference>
<evidence type="ECO:0000313" key="3">
    <source>
        <dbReference type="Proteomes" id="UP000029644"/>
    </source>
</evidence>
<dbReference type="RefSeq" id="WP_042505589.1">
    <property type="nucleotide sequence ID" value="NZ_BBNQ01000013.1"/>
</dbReference>
<name>A0A090VK61_9FLAO</name>
<dbReference type="Gene3D" id="2.40.128.110">
    <property type="entry name" value="Lipid/polyisoprenoid-binding, YceI-like"/>
    <property type="match status" value="1"/>
</dbReference>
<proteinExistence type="predicted"/>
<reference evidence="2 3" key="1">
    <citation type="journal article" date="2014" name="Genome Announc.">
        <title>Draft Genome Sequences of Marine Flavobacterium Algibacter lectus Strains SS8 and NR4.</title>
        <authorList>
            <person name="Takatani N."/>
            <person name="Nakanishi M."/>
            <person name="Meirelles P."/>
            <person name="Mino S."/>
            <person name="Suda W."/>
            <person name="Oshima K."/>
            <person name="Hattori M."/>
            <person name="Ohkuma M."/>
            <person name="Hosokawa M."/>
            <person name="Miyashita K."/>
            <person name="Thompson F.L."/>
            <person name="Niwa A."/>
            <person name="Sawabe T."/>
            <person name="Sawabe T."/>
        </authorList>
    </citation>
    <scope>NUCLEOTIDE SEQUENCE [LARGE SCALE GENOMIC DNA]</scope>
    <source>
        <strain evidence="2 3">JCM 19300</strain>
    </source>
</reference>